<accession>A0A4Y7KGF8</accession>
<sequence>MYLVVNLVKLQENLILTVGMFPVGAKTYGEWTDNGSLPNYPFAYLKICSIHGEYCSQLQPEDQTLPISRLNTSSEVLNQCNRSHKEGMDLVRVLFVFLE</sequence>
<dbReference type="AlphaFoldDB" id="A0A4Y7KGF8"/>
<dbReference type="EMBL" id="CM010721">
    <property type="protein sequence ID" value="RZC71241.1"/>
    <property type="molecule type" value="Genomic_DNA"/>
</dbReference>
<dbReference type="Gramene" id="RZC71241">
    <property type="protein sequence ID" value="RZC71241"/>
    <property type="gene ID" value="C5167_034414"/>
</dbReference>
<proteinExistence type="predicted"/>
<evidence type="ECO:0000313" key="1">
    <source>
        <dbReference type="EMBL" id="RZC71241.1"/>
    </source>
</evidence>
<evidence type="ECO:0000313" key="2">
    <source>
        <dbReference type="Proteomes" id="UP000316621"/>
    </source>
</evidence>
<gene>
    <name evidence="1" type="ORF">C5167_034414</name>
</gene>
<reference evidence="1 2" key="1">
    <citation type="journal article" date="2018" name="Science">
        <title>The opium poppy genome and morphinan production.</title>
        <authorList>
            <person name="Guo L."/>
            <person name="Winzer T."/>
            <person name="Yang X."/>
            <person name="Li Y."/>
            <person name="Ning Z."/>
            <person name="He Z."/>
            <person name="Teodor R."/>
            <person name="Lu Y."/>
            <person name="Bowser T.A."/>
            <person name="Graham I.A."/>
            <person name="Ye K."/>
        </authorList>
    </citation>
    <scope>NUCLEOTIDE SEQUENCE [LARGE SCALE GENOMIC DNA]</scope>
    <source>
        <strain evidence="2">cv. HN1</strain>
        <tissue evidence="1">Leaves</tissue>
    </source>
</reference>
<name>A0A4Y7KGF8_PAPSO</name>
<keyword evidence="2" id="KW-1185">Reference proteome</keyword>
<protein>
    <submittedName>
        <fullName evidence="1">Uncharacterized protein</fullName>
    </submittedName>
</protein>
<dbReference type="Proteomes" id="UP000316621">
    <property type="component" value="Chromosome 7"/>
</dbReference>
<organism evidence="1 2">
    <name type="scientific">Papaver somniferum</name>
    <name type="common">Opium poppy</name>
    <dbReference type="NCBI Taxonomy" id="3469"/>
    <lineage>
        <taxon>Eukaryota</taxon>
        <taxon>Viridiplantae</taxon>
        <taxon>Streptophyta</taxon>
        <taxon>Embryophyta</taxon>
        <taxon>Tracheophyta</taxon>
        <taxon>Spermatophyta</taxon>
        <taxon>Magnoliopsida</taxon>
        <taxon>Ranunculales</taxon>
        <taxon>Papaveraceae</taxon>
        <taxon>Papaveroideae</taxon>
        <taxon>Papaver</taxon>
    </lineage>
</organism>